<gene>
    <name evidence="1" type="ordered locus">Sthe_1965</name>
</gene>
<evidence type="ECO:0008006" key="3">
    <source>
        <dbReference type="Google" id="ProtNLM"/>
    </source>
</evidence>
<dbReference type="RefSeq" id="WP_012872442.1">
    <property type="nucleotide sequence ID" value="NC_013523.1"/>
</dbReference>
<dbReference type="PANTHER" id="PTHR30348">
    <property type="entry name" value="UNCHARACTERIZED PROTEIN YECE"/>
    <property type="match status" value="1"/>
</dbReference>
<dbReference type="InParanoid" id="D1C579"/>
<dbReference type="STRING" id="479434.Sthe_1965"/>
<proteinExistence type="predicted"/>
<dbReference type="AlphaFoldDB" id="D1C579"/>
<accession>D1C579</accession>
<dbReference type="eggNOG" id="COG1801">
    <property type="taxonomic scope" value="Bacteria"/>
</dbReference>
<dbReference type="InterPro" id="IPR036520">
    <property type="entry name" value="UPF0759_sf"/>
</dbReference>
<dbReference type="Proteomes" id="UP000002027">
    <property type="component" value="Chromosome 1"/>
</dbReference>
<name>D1C579_SPHTD</name>
<dbReference type="OrthoDB" id="9780310at2"/>
<dbReference type="KEGG" id="sti:Sthe_1965"/>
<reference evidence="1 2" key="2">
    <citation type="journal article" date="2010" name="Stand. Genomic Sci.">
        <title>Complete genome sequence of Desulfohalobium retbaense type strain (HR(100)).</title>
        <authorList>
            <person name="Spring S."/>
            <person name="Nolan M."/>
            <person name="Lapidus A."/>
            <person name="Glavina Del Rio T."/>
            <person name="Copeland A."/>
            <person name="Tice H."/>
            <person name="Cheng J.F."/>
            <person name="Lucas S."/>
            <person name="Land M."/>
            <person name="Chen F."/>
            <person name="Bruce D."/>
            <person name="Goodwin L."/>
            <person name="Pitluck S."/>
            <person name="Ivanova N."/>
            <person name="Mavromatis K."/>
            <person name="Mikhailova N."/>
            <person name="Pati A."/>
            <person name="Chen A."/>
            <person name="Palaniappan K."/>
            <person name="Hauser L."/>
            <person name="Chang Y.J."/>
            <person name="Jeffries C.D."/>
            <person name="Munk C."/>
            <person name="Kiss H."/>
            <person name="Chain P."/>
            <person name="Han C."/>
            <person name="Brettin T."/>
            <person name="Detter J.C."/>
            <person name="Schuler E."/>
            <person name="Goker M."/>
            <person name="Rohde M."/>
            <person name="Bristow J."/>
            <person name="Eisen J.A."/>
            <person name="Markowitz V."/>
            <person name="Hugenholtz P."/>
            <person name="Kyrpides N.C."/>
            <person name="Klenk H.P."/>
        </authorList>
    </citation>
    <scope>NUCLEOTIDE SEQUENCE [LARGE SCALE GENOMIC DNA]</scope>
    <source>
        <strain evidence="2">ATCC 49802 / DSM 20745 / S 6022</strain>
    </source>
</reference>
<keyword evidence="2" id="KW-1185">Reference proteome</keyword>
<reference evidence="2" key="1">
    <citation type="submission" date="2009-11" db="EMBL/GenBank/DDBJ databases">
        <title>The complete chromosome 1 of Sphaerobacter thermophilus DSM 20745.</title>
        <authorList>
            <person name="Lucas S."/>
            <person name="Copeland A."/>
            <person name="Lapidus A."/>
            <person name="Glavina del Rio T."/>
            <person name="Dalin E."/>
            <person name="Tice H."/>
            <person name="Bruce D."/>
            <person name="Goodwin L."/>
            <person name="Pitluck S."/>
            <person name="Kyrpides N."/>
            <person name="Mavromatis K."/>
            <person name="Ivanova N."/>
            <person name="Mikhailova N."/>
            <person name="LaButti K.M."/>
            <person name="Clum A."/>
            <person name="Sun H.I."/>
            <person name="Brettin T."/>
            <person name="Detter J.C."/>
            <person name="Han C."/>
            <person name="Larimer F."/>
            <person name="Land M."/>
            <person name="Hauser L."/>
            <person name="Markowitz V."/>
            <person name="Cheng J.F."/>
            <person name="Hugenholtz P."/>
            <person name="Woyke T."/>
            <person name="Wu D."/>
            <person name="Steenblock K."/>
            <person name="Schneider S."/>
            <person name="Pukall R."/>
            <person name="Goeker M."/>
            <person name="Klenk H.P."/>
            <person name="Eisen J.A."/>
        </authorList>
    </citation>
    <scope>NUCLEOTIDE SEQUENCE [LARGE SCALE GENOMIC DNA]</scope>
    <source>
        <strain evidence="2">ATCC 49802 / DSM 20745 / S 6022</strain>
    </source>
</reference>
<dbReference type="PANTHER" id="PTHR30348:SF13">
    <property type="entry name" value="UPF0759 PROTEIN YUNF"/>
    <property type="match status" value="1"/>
</dbReference>
<dbReference type="Gene3D" id="3.20.20.410">
    <property type="entry name" value="Protein of unknown function UPF0759"/>
    <property type="match status" value="1"/>
</dbReference>
<dbReference type="HOGENOM" id="CLU_046519_0_0_0"/>
<dbReference type="FunCoup" id="D1C579">
    <property type="interactions" value="16"/>
</dbReference>
<dbReference type="InterPro" id="IPR002763">
    <property type="entry name" value="DUF72"/>
</dbReference>
<organism evidence="1 2">
    <name type="scientific">Sphaerobacter thermophilus (strain ATCC 49802 / DSM 20745 / KCCM 41009 / NCIMB 13125 / S 6022)</name>
    <dbReference type="NCBI Taxonomy" id="479434"/>
    <lineage>
        <taxon>Bacteria</taxon>
        <taxon>Pseudomonadati</taxon>
        <taxon>Thermomicrobiota</taxon>
        <taxon>Thermomicrobia</taxon>
        <taxon>Sphaerobacterales</taxon>
        <taxon>Sphaerobacterineae</taxon>
        <taxon>Sphaerobacteraceae</taxon>
        <taxon>Sphaerobacter</taxon>
    </lineage>
</organism>
<dbReference type="Pfam" id="PF01904">
    <property type="entry name" value="DUF72"/>
    <property type="match status" value="1"/>
</dbReference>
<sequence>MGQLLIGTSAWSDHDPFYPPGTKPAEQLPFYARYFPIVEVNTTYYRIPNRRMVEGWVQRTPPSFIFDVKPPRELTSTPETPRGEAPVPDAAVAEAFAEAIEPLAQAGKLGALTFQFPPSYRNTEEHREYLRLLPELLPGFTIAVEFRRRDWLDPEHAEDTLRLLQETGLAYTMADEPQMGTGSVPPVYGVTNPRLAIIRFHGRNYETWYKFTGSSRDRFNWEYSTEELEEWRDKLEAAVRAAEAVHVFFNTNYANQGPRNAVRLMDMLGIPHPPLPDGGPQQRTLFDE</sequence>
<evidence type="ECO:0000313" key="1">
    <source>
        <dbReference type="EMBL" id="ACZ39396.1"/>
    </source>
</evidence>
<evidence type="ECO:0000313" key="2">
    <source>
        <dbReference type="Proteomes" id="UP000002027"/>
    </source>
</evidence>
<protein>
    <recommendedName>
        <fullName evidence="3">DUF72 domain-containing protein</fullName>
    </recommendedName>
</protein>
<dbReference type="EMBL" id="CP001823">
    <property type="protein sequence ID" value="ACZ39396.1"/>
    <property type="molecule type" value="Genomic_DNA"/>
</dbReference>
<dbReference type="SUPFAM" id="SSF117396">
    <property type="entry name" value="TM1631-like"/>
    <property type="match status" value="1"/>
</dbReference>